<sequence>MSQVVVITGASSGFGNMSAKALAKAGHIVYAGMRDPSPNNESVKDIESFVEKEMVDMRPVTLNVVSEESLTAGIDKVLKEAGKIDVLIHNAGHMSFGPSEAFTAEQLMSEYDVNCVGTQRLNRIVLPHMRRFGKGLLVWVGSSSTRGGVPPYLGPYFAAKAAMDALAVCYAGELSLWGIESSIIVPGAYSKGTGHFAHAAMPDDQAVNAEYEEGAYKGYRQRILDGHVRVEPEDSDPQDVARAIVDVVDKPYGKRPFRVHVGTEADRNHLVNPVADFAREQTIKDMGLENLLAVKGT</sequence>
<reference evidence="1" key="1">
    <citation type="submission" date="2021-03" db="EMBL/GenBank/DDBJ databases">
        <authorList>
            <person name="Tagirdzhanova G."/>
        </authorList>
    </citation>
    <scope>NUCLEOTIDE SEQUENCE</scope>
</reference>
<dbReference type="PANTHER" id="PTHR43976">
    <property type="entry name" value="SHORT CHAIN DEHYDROGENASE"/>
    <property type="match status" value="1"/>
</dbReference>
<dbReference type="CDD" id="cd05374">
    <property type="entry name" value="17beta-HSD-like_SDR_c"/>
    <property type="match status" value="1"/>
</dbReference>
<dbReference type="InterPro" id="IPR051911">
    <property type="entry name" value="SDR_oxidoreductase"/>
</dbReference>
<dbReference type="Pfam" id="PF00106">
    <property type="entry name" value="adh_short"/>
    <property type="match status" value="1"/>
</dbReference>
<dbReference type="PANTHER" id="PTHR43976:SF9">
    <property type="entry name" value="OXIDOREDUCTASE"/>
    <property type="match status" value="1"/>
</dbReference>
<comment type="caution">
    <text evidence="1">The sequence shown here is derived from an EMBL/GenBank/DDBJ whole genome shotgun (WGS) entry which is preliminary data.</text>
</comment>
<dbReference type="SUPFAM" id="SSF51735">
    <property type="entry name" value="NAD(P)-binding Rossmann-fold domains"/>
    <property type="match status" value="1"/>
</dbReference>
<dbReference type="EMBL" id="CAJPDT010000027">
    <property type="protein sequence ID" value="CAF9921289.1"/>
    <property type="molecule type" value="Genomic_DNA"/>
</dbReference>
<keyword evidence="2" id="KW-1185">Reference proteome</keyword>
<evidence type="ECO:0000313" key="2">
    <source>
        <dbReference type="Proteomes" id="UP000664534"/>
    </source>
</evidence>
<dbReference type="InterPro" id="IPR036291">
    <property type="entry name" value="NAD(P)-bd_dom_sf"/>
</dbReference>
<dbReference type="AlphaFoldDB" id="A0A8H3FB39"/>
<gene>
    <name evidence="1" type="ORF">IMSHALPRED_005135</name>
</gene>
<accession>A0A8H3FB39</accession>
<name>A0A8H3FB39_9LECA</name>
<dbReference type="Proteomes" id="UP000664534">
    <property type="component" value="Unassembled WGS sequence"/>
</dbReference>
<dbReference type="PRINTS" id="PR00081">
    <property type="entry name" value="GDHRDH"/>
</dbReference>
<dbReference type="InterPro" id="IPR002347">
    <property type="entry name" value="SDR_fam"/>
</dbReference>
<protein>
    <submittedName>
        <fullName evidence="1">Uncharacterized protein</fullName>
    </submittedName>
</protein>
<dbReference type="OrthoDB" id="1274115at2759"/>
<dbReference type="Gene3D" id="3.40.50.720">
    <property type="entry name" value="NAD(P)-binding Rossmann-like Domain"/>
    <property type="match status" value="1"/>
</dbReference>
<evidence type="ECO:0000313" key="1">
    <source>
        <dbReference type="EMBL" id="CAF9921289.1"/>
    </source>
</evidence>
<organism evidence="1 2">
    <name type="scientific">Imshaugia aleurites</name>
    <dbReference type="NCBI Taxonomy" id="172621"/>
    <lineage>
        <taxon>Eukaryota</taxon>
        <taxon>Fungi</taxon>
        <taxon>Dikarya</taxon>
        <taxon>Ascomycota</taxon>
        <taxon>Pezizomycotina</taxon>
        <taxon>Lecanoromycetes</taxon>
        <taxon>OSLEUM clade</taxon>
        <taxon>Lecanoromycetidae</taxon>
        <taxon>Lecanorales</taxon>
        <taxon>Lecanorineae</taxon>
        <taxon>Parmeliaceae</taxon>
        <taxon>Imshaugia</taxon>
    </lineage>
</organism>
<proteinExistence type="predicted"/>